<dbReference type="OrthoDB" id="2453865at2"/>
<sequence length="100" mass="11918">MFQVERVTATPSSVKQMQYAYLEHLHLYRTGTEANPSKRQLTDDVSFLDQLERAHLKTPSMKERDFLEKRNTFRTEEELLQRMNYTNGLHYSQLHNVNNT</sequence>
<keyword evidence="2" id="KW-1185">Reference proteome</keyword>
<name>A0A1C0YYH2_9BACL</name>
<dbReference type="EMBL" id="MATO01000018">
    <property type="protein sequence ID" value="OCS92221.1"/>
    <property type="molecule type" value="Genomic_DNA"/>
</dbReference>
<comment type="caution">
    <text evidence="1">The sequence shown here is derived from an EMBL/GenBank/DDBJ whole genome shotgun (WGS) entry which is preliminary data.</text>
</comment>
<evidence type="ECO:0000313" key="2">
    <source>
        <dbReference type="Proteomes" id="UP000093482"/>
    </source>
</evidence>
<gene>
    <name evidence="1" type="ORF">A6K76_07520</name>
</gene>
<evidence type="ECO:0000313" key="1">
    <source>
        <dbReference type="EMBL" id="OCS92221.1"/>
    </source>
</evidence>
<accession>A0A1C0YYH2</accession>
<proteinExistence type="predicted"/>
<reference evidence="1 2" key="1">
    <citation type="submission" date="2016-07" db="EMBL/GenBank/DDBJ databases">
        <title>Caryophanon latum genome sequencing.</title>
        <authorList>
            <person name="Verma A."/>
            <person name="Pal Y."/>
            <person name="Krishnamurthi S."/>
        </authorList>
    </citation>
    <scope>NUCLEOTIDE SEQUENCE [LARGE SCALE GENOMIC DNA]</scope>
    <source>
        <strain evidence="1 2">DSM 14151</strain>
    </source>
</reference>
<dbReference type="Proteomes" id="UP000093482">
    <property type="component" value="Unassembled WGS sequence"/>
</dbReference>
<dbReference type="RefSeq" id="WP_066462775.1">
    <property type="nucleotide sequence ID" value="NZ_MATO01000018.1"/>
</dbReference>
<organism evidence="1 2">
    <name type="scientific">Caryophanon latum</name>
    <dbReference type="NCBI Taxonomy" id="33977"/>
    <lineage>
        <taxon>Bacteria</taxon>
        <taxon>Bacillati</taxon>
        <taxon>Bacillota</taxon>
        <taxon>Bacilli</taxon>
        <taxon>Bacillales</taxon>
        <taxon>Caryophanaceae</taxon>
        <taxon>Caryophanon</taxon>
    </lineage>
</organism>
<protein>
    <submittedName>
        <fullName evidence="1">Uncharacterized protein</fullName>
    </submittedName>
</protein>
<dbReference type="AlphaFoldDB" id="A0A1C0YYH2"/>